<gene>
    <name evidence="2" type="ORF">Acr_18g0000040</name>
</gene>
<keyword evidence="3" id="KW-1185">Reference proteome</keyword>
<feature type="region of interest" description="Disordered" evidence="1">
    <location>
        <begin position="143"/>
        <end position="166"/>
    </location>
</feature>
<evidence type="ECO:0000256" key="1">
    <source>
        <dbReference type="SAM" id="MobiDB-lite"/>
    </source>
</evidence>
<sequence length="166" mass="18732">MRLCNRLLPRPSTSSPVDNRAHAMVGHNQAPDLEGLHREMYGIAEQIRIMNKNNAYLIQHLIINNPPSPAAPIPPEKNGESLKDYIKHFNQAVLEVEDASDKVVFVAMMEGLHPGPLFDSLSRNIPKTQSALQSKVDKYIATEELAETKRRRRGRDNNKKNKSDSK</sequence>
<evidence type="ECO:0000313" key="3">
    <source>
        <dbReference type="Proteomes" id="UP000585474"/>
    </source>
</evidence>
<feature type="compositionally biased region" description="Basic and acidic residues" evidence="1">
    <location>
        <begin position="155"/>
        <end position="166"/>
    </location>
</feature>
<organism evidence="2 3">
    <name type="scientific">Actinidia rufa</name>
    <dbReference type="NCBI Taxonomy" id="165716"/>
    <lineage>
        <taxon>Eukaryota</taxon>
        <taxon>Viridiplantae</taxon>
        <taxon>Streptophyta</taxon>
        <taxon>Embryophyta</taxon>
        <taxon>Tracheophyta</taxon>
        <taxon>Spermatophyta</taxon>
        <taxon>Magnoliopsida</taxon>
        <taxon>eudicotyledons</taxon>
        <taxon>Gunneridae</taxon>
        <taxon>Pentapetalae</taxon>
        <taxon>asterids</taxon>
        <taxon>Ericales</taxon>
        <taxon>Actinidiaceae</taxon>
        <taxon>Actinidia</taxon>
    </lineage>
</organism>
<proteinExistence type="predicted"/>
<reference evidence="2 3" key="1">
    <citation type="submission" date="2019-07" db="EMBL/GenBank/DDBJ databases">
        <title>De Novo Assembly of kiwifruit Actinidia rufa.</title>
        <authorList>
            <person name="Sugita-Konishi S."/>
            <person name="Sato K."/>
            <person name="Mori E."/>
            <person name="Abe Y."/>
            <person name="Kisaki G."/>
            <person name="Hamano K."/>
            <person name="Suezawa K."/>
            <person name="Otani M."/>
            <person name="Fukuda T."/>
            <person name="Manabe T."/>
            <person name="Gomi K."/>
            <person name="Tabuchi M."/>
            <person name="Akimitsu K."/>
            <person name="Kataoka I."/>
        </authorList>
    </citation>
    <scope>NUCLEOTIDE SEQUENCE [LARGE SCALE GENOMIC DNA]</scope>
    <source>
        <strain evidence="3">cv. Fuchu</strain>
    </source>
</reference>
<dbReference type="OrthoDB" id="1740536at2759"/>
<name>A0A7J0G4X3_9ERIC</name>
<protein>
    <submittedName>
        <fullName evidence="2">Uncharacterized protein</fullName>
    </submittedName>
</protein>
<dbReference type="EMBL" id="BJWL01000018">
    <property type="protein sequence ID" value="GFZ05834.1"/>
    <property type="molecule type" value="Genomic_DNA"/>
</dbReference>
<dbReference type="Proteomes" id="UP000585474">
    <property type="component" value="Unassembled WGS sequence"/>
</dbReference>
<dbReference type="AlphaFoldDB" id="A0A7J0G4X3"/>
<comment type="caution">
    <text evidence="2">The sequence shown here is derived from an EMBL/GenBank/DDBJ whole genome shotgun (WGS) entry which is preliminary data.</text>
</comment>
<feature type="region of interest" description="Disordered" evidence="1">
    <location>
        <begin position="1"/>
        <end position="20"/>
    </location>
</feature>
<accession>A0A7J0G4X3</accession>
<evidence type="ECO:0000313" key="2">
    <source>
        <dbReference type="EMBL" id="GFZ05834.1"/>
    </source>
</evidence>